<evidence type="ECO:0000313" key="1">
    <source>
        <dbReference type="EMBL" id="ELQ62681.1"/>
    </source>
</evidence>
<accession>L7J372</accession>
<dbReference type="EMBL" id="JH795590">
    <property type="protein sequence ID" value="ELQ62681.1"/>
    <property type="molecule type" value="Genomic_DNA"/>
</dbReference>
<organism>
    <name type="scientific">Pyricularia oryzae (strain P131)</name>
    <name type="common">Rice blast fungus</name>
    <name type="synonym">Magnaporthe oryzae</name>
    <dbReference type="NCBI Taxonomy" id="1143193"/>
    <lineage>
        <taxon>Eukaryota</taxon>
        <taxon>Fungi</taxon>
        <taxon>Dikarya</taxon>
        <taxon>Ascomycota</taxon>
        <taxon>Pezizomycotina</taxon>
        <taxon>Sordariomycetes</taxon>
        <taxon>Sordariomycetidae</taxon>
        <taxon>Magnaporthales</taxon>
        <taxon>Pyriculariaceae</taxon>
        <taxon>Pyricularia</taxon>
    </lineage>
</organism>
<gene>
    <name evidence="1" type="ORF">OOW_P131scaffold01054g29</name>
</gene>
<dbReference type="AlphaFoldDB" id="L7J372"/>
<reference evidence="1" key="1">
    <citation type="journal article" date="2012" name="PLoS Genet.">
        <title>Comparative analysis of the genomes of two field isolates of the rice blast fungus Magnaporthe oryzae.</title>
        <authorList>
            <person name="Xue M."/>
            <person name="Yang J."/>
            <person name="Li Z."/>
            <person name="Hu S."/>
            <person name="Yao N."/>
            <person name="Dean R.A."/>
            <person name="Zhao W."/>
            <person name="Shen M."/>
            <person name="Zhang H."/>
            <person name="Li C."/>
            <person name="Liu L."/>
            <person name="Cao L."/>
            <person name="Xu X."/>
            <person name="Xing Y."/>
            <person name="Hsiang T."/>
            <person name="Zhang Z."/>
            <person name="Xu J.R."/>
            <person name="Peng Y.L."/>
        </authorList>
    </citation>
    <scope>NUCLEOTIDE SEQUENCE [LARGE SCALE GENOMIC DNA]</scope>
    <source>
        <strain evidence="1">P131</strain>
    </source>
</reference>
<name>L7J372_PYRO1</name>
<proteinExistence type="predicted"/>
<sequence>MLQLSFTRACKTGQVWLKNVPNSIYHDWNSVRPEFETNFGRTKDPTVGE</sequence>
<protein>
    <submittedName>
        <fullName evidence="1">Uncharacterized protein</fullName>
    </submittedName>
</protein>